<dbReference type="InterPro" id="IPR009241">
    <property type="entry name" value="HigB-like"/>
</dbReference>
<dbReference type="EMBL" id="VICF01000003">
    <property type="protein sequence ID" value="TQC75233.1"/>
    <property type="molecule type" value="Genomic_DNA"/>
</dbReference>
<evidence type="ECO:0000313" key="1">
    <source>
        <dbReference type="EMBL" id="TQC75233.1"/>
    </source>
</evidence>
<organism evidence="1 2">
    <name type="scientific">Pantoea dispersa</name>
    <dbReference type="NCBI Taxonomy" id="59814"/>
    <lineage>
        <taxon>Bacteria</taxon>
        <taxon>Pseudomonadati</taxon>
        <taxon>Pseudomonadota</taxon>
        <taxon>Gammaproteobacteria</taxon>
        <taxon>Enterobacterales</taxon>
        <taxon>Erwiniaceae</taxon>
        <taxon>Pantoea</taxon>
    </lineage>
</organism>
<keyword evidence="2" id="KW-1185">Reference proteome</keyword>
<name>A0ABY3A0J2_9GAMM</name>
<dbReference type="RefSeq" id="WP_072210002.1">
    <property type="nucleotide sequence ID" value="NZ_CP168602.1"/>
</dbReference>
<proteinExistence type="predicted"/>
<dbReference type="Pfam" id="PF05973">
    <property type="entry name" value="Gp49"/>
    <property type="match status" value="1"/>
</dbReference>
<reference evidence="1 2" key="1">
    <citation type="submission" date="2019-06" db="EMBL/GenBank/DDBJ databases">
        <title>Pantoea dispersa Assembly.</title>
        <authorList>
            <person name="Wang J."/>
        </authorList>
    </citation>
    <scope>NUCLEOTIDE SEQUENCE [LARGE SCALE GENOMIC DNA]</scope>
    <source>
        <strain evidence="2">bio</strain>
    </source>
</reference>
<comment type="caution">
    <text evidence="1">The sequence shown here is derived from an EMBL/GenBank/DDBJ whole genome shotgun (WGS) entry which is preliminary data.</text>
</comment>
<protein>
    <submittedName>
        <fullName evidence="1">Diaminopimelate decarboxylase</fullName>
    </submittedName>
</protein>
<accession>A0ABY3A0J2</accession>
<gene>
    <name evidence="1" type="ORF">FK492_10475</name>
</gene>
<dbReference type="Proteomes" id="UP000319715">
    <property type="component" value="Unassembled WGS sequence"/>
</dbReference>
<evidence type="ECO:0000313" key="2">
    <source>
        <dbReference type="Proteomes" id="UP000319715"/>
    </source>
</evidence>
<sequence>MNSWKVETTARFATWLQAQDDAMIEDVLASLAVLREFGPTLGRPDVDTLVGSRFSNMKELRVQSNGRAIRAFFAFDPVRRAIVLCAGNKTGTHQRRFYQAMIKLADREYQQHLEEMNHAKT</sequence>